<dbReference type="VEuPathDB" id="ToxoDB:LOC34623118"/>
<reference evidence="2 3" key="1">
    <citation type="journal article" date="2016" name="BMC Genomics">
        <title>Comparative genomics reveals Cyclospora cayetanensis possesses coccidia-like metabolism and invasion components but unique surface antigens.</title>
        <authorList>
            <person name="Liu S."/>
            <person name="Wang L."/>
            <person name="Zheng H."/>
            <person name="Xu Z."/>
            <person name="Roellig D.M."/>
            <person name="Li N."/>
            <person name="Frace M.A."/>
            <person name="Tang K."/>
            <person name="Arrowood M.J."/>
            <person name="Moss D.M."/>
            <person name="Zhang L."/>
            <person name="Feng Y."/>
            <person name="Xiao L."/>
        </authorList>
    </citation>
    <scope>NUCLEOTIDE SEQUENCE [LARGE SCALE GENOMIC DNA]</scope>
    <source>
        <strain evidence="2 3">CHN_HEN01</strain>
    </source>
</reference>
<dbReference type="InParanoid" id="A0A1D3DA33"/>
<comment type="caution">
    <text evidence="2">The sequence shown here is derived from an EMBL/GenBank/DDBJ whole genome shotgun (WGS) entry which is preliminary data.</text>
</comment>
<gene>
    <name evidence="2" type="ORF">cyc_07084</name>
</gene>
<dbReference type="EMBL" id="JROU02000133">
    <property type="protein sequence ID" value="OEH80302.1"/>
    <property type="molecule type" value="Genomic_DNA"/>
</dbReference>
<feature type="compositionally biased region" description="Basic and acidic residues" evidence="1">
    <location>
        <begin position="144"/>
        <end position="153"/>
    </location>
</feature>
<dbReference type="VEuPathDB" id="ToxoDB:cyc_07084"/>
<sequence>MSVPSRLCVAPPLEELLVALYCRCFRLYSLHKLWFPQLSRSCSSPCIAKCGVLLVRCNRRSFRKVRGSSVGQSSTGVVCTKAAGTGGPKAVHCPESPEGWDSVCFLVVPSNCDAVKLKIQPKARKGRARLRQRGRGASSAWDAAQRDGEHIGS</sequence>
<evidence type="ECO:0000313" key="3">
    <source>
        <dbReference type="Proteomes" id="UP000095192"/>
    </source>
</evidence>
<organism evidence="2 3">
    <name type="scientific">Cyclospora cayetanensis</name>
    <dbReference type="NCBI Taxonomy" id="88456"/>
    <lineage>
        <taxon>Eukaryota</taxon>
        <taxon>Sar</taxon>
        <taxon>Alveolata</taxon>
        <taxon>Apicomplexa</taxon>
        <taxon>Conoidasida</taxon>
        <taxon>Coccidia</taxon>
        <taxon>Eucoccidiorida</taxon>
        <taxon>Eimeriorina</taxon>
        <taxon>Eimeriidae</taxon>
        <taxon>Cyclospora</taxon>
    </lineage>
</organism>
<accession>A0A1D3DA33</accession>
<name>A0A1D3DA33_9EIME</name>
<protein>
    <submittedName>
        <fullName evidence="2">Uncharacterized protein</fullName>
    </submittedName>
</protein>
<evidence type="ECO:0000256" key="1">
    <source>
        <dbReference type="SAM" id="MobiDB-lite"/>
    </source>
</evidence>
<proteinExistence type="predicted"/>
<keyword evidence="3" id="KW-1185">Reference proteome</keyword>
<feature type="compositionally biased region" description="Basic residues" evidence="1">
    <location>
        <begin position="125"/>
        <end position="134"/>
    </location>
</feature>
<evidence type="ECO:0000313" key="2">
    <source>
        <dbReference type="EMBL" id="OEH80302.1"/>
    </source>
</evidence>
<dbReference type="AlphaFoldDB" id="A0A1D3DA33"/>
<feature type="region of interest" description="Disordered" evidence="1">
    <location>
        <begin position="125"/>
        <end position="153"/>
    </location>
</feature>
<dbReference type="Proteomes" id="UP000095192">
    <property type="component" value="Unassembled WGS sequence"/>
</dbReference>